<evidence type="ECO:0008006" key="3">
    <source>
        <dbReference type="Google" id="ProtNLM"/>
    </source>
</evidence>
<evidence type="ECO:0000313" key="1">
    <source>
        <dbReference type="EMBL" id="MFD0998491.1"/>
    </source>
</evidence>
<dbReference type="EMBL" id="JBHTKA010000001">
    <property type="protein sequence ID" value="MFD0998491.1"/>
    <property type="molecule type" value="Genomic_DNA"/>
</dbReference>
<name>A0ABW3JZY5_9BACT</name>
<keyword evidence="2" id="KW-1185">Reference proteome</keyword>
<proteinExistence type="predicted"/>
<accession>A0ABW3JZY5</accession>
<evidence type="ECO:0000313" key="2">
    <source>
        <dbReference type="Proteomes" id="UP001597112"/>
    </source>
</evidence>
<gene>
    <name evidence="1" type="ORF">ACFQ21_04205</name>
</gene>
<sequence length="195" mass="21047">MEASKLNQNKWGVCGFVAAIQAASDTGVVNLLKDTDYNTLFPVIDKFCGSNADIEKELLDFSAVFGVQYAYKNLAEVVGKMKTDTTLLGDNMGIAMTANGVSRLCKSLGLKNSDFHGTTATTNSLASNLKSKKTIYGLGRATGKPGGYRNGLLHWVYIDSNGNLLTWGQSVSPDKTVDFLTSNGYDKVTHYIPLN</sequence>
<protein>
    <recommendedName>
        <fullName evidence="3">Peptidase C39-like domain-containing protein</fullName>
    </recommendedName>
</protein>
<comment type="caution">
    <text evidence="1">The sequence shown here is derived from an EMBL/GenBank/DDBJ whole genome shotgun (WGS) entry which is preliminary data.</text>
</comment>
<organism evidence="1 2">
    <name type="scientific">Ohtaekwangia kribbensis</name>
    <dbReference type="NCBI Taxonomy" id="688913"/>
    <lineage>
        <taxon>Bacteria</taxon>
        <taxon>Pseudomonadati</taxon>
        <taxon>Bacteroidota</taxon>
        <taxon>Cytophagia</taxon>
        <taxon>Cytophagales</taxon>
        <taxon>Fulvivirgaceae</taxon>
        <taxon>Ohtaekwangia</taxon>
    </lineage>
</organism>
<reference evidence="2" key="1">
    <citation type="journal article" date="2019" name="Int. J. Syst. Evol. Microbiol.">
        <title>The Global Catalogue of Microorganisms (GCM) 10K type strain sequencing project: providing services to taxonomists for standard genome sequencing and annotation.</title>
        <authorList>
            <consortium name="The Broad Institute Genomics Platform"/>
            <consortium name="The Broad Institute Genome Sequencing Center for Infectious Disease"/>
            <person name="Wu L."/>
            <person name="Ma J."/>
        </authorList>
    </citation>
    <scope>NUCLEOTIDE SEQUENCE [LARGE SCALE GENOMIC DNA]</scope>
    <source>
        <strain evidence="2">CCUG 58938</strain>
    </source>
</reference>
<dbReference type="RefSeq" id="WP_377575278.1">
    <property type="nucleotide sequence ID" value="NZ_JBHTKA010000001.1"/>
</dbReference>
<dbReference type="Proteomes" id="UP001597112">
    <property type="component" value="Unassembled WGS sequence"/>
</dbReference>